<dbReference type="AlphaFoldDB" id="D3S011"/>
<evidence type="ECO:0000259" key="1">
    <source>
        <dbReference type="PROSITE" id="PS50146"/>
    </source>
</evidence>
<keyword evidence="2" id="KW-0808">Transferase</keyword>
<reference evidence="2 3" key="2">
    <citation type="journal article" date="2011" name="Stand. Genomic Sci.">
        <title>Complete genome sequence of Ferroglobus placidus AEDII12DO.</title>
        <authorList>
            <person name="Anderson I."/>
            <person name="Risso C."/>
            <person name="Holmes D."/>
            <person name="Lucas S."/>
            <person name="Copeland A."/>
            <person name="Lapidus A."/>
            <person name="Cheng J.F."/>
            <person name="Bruce D."/>
            <person name="Goodwin L."/>
            <person name="Pitluck S."/>
            <person name="Saunders E."/>
            <person name="Brettin T."/>
            <person name="Detter J.C."/>
            <person name="Han C."/>
            <person name="Tapia R."/>
            <person name="Larimer F."/>
            <person name="Land M."/>
            <person name="Hauser L."/>
            <person name="Woyke T."/>
            <person name="Lovley D."/>
            <person name="Kyrpides N."/>
            <person name="Ivanova N."/>
        </authorList>
    </citation>
    <scope>NUCLEOTIDE SEQUENCE [LARGE SCALE GENOMIC DNA]</scope>
    <source>
        <strain evidence="3">DSM 10642 / AEDII12DO</strain>
    </source>
</reference>
<dbReference type="InterPro" id="IPR016064">
    <property type="entry name" value="NAD/diacylglycerol_kinase_sf"/>
</dbReference>
<keyword evidence="2" id="KW-0418">Kinase</keyword>
<dbReference type="PANTHER" id="PTHR40697">
    <property type="entry name" value="ACETOIN CATABOLISM PROTEIN X"/>
    <property type="match status" value="1"/>
</dbReference>
<dbReference type="STRING" id="589924.Ferp_1936"/>
<name>D3S011_FERPA</name>
<dbReference type="Pfam" id="PF01513">
    <property type="entry name" value="NAD_kinase"/>
    <property type="match status" value="1"/>
</dbReference>
<accession>D3S011</accession>
<evidence type="ECO:0000313" key="3">
    <source>
        <dbReference type="Proteomes" id="UP000002613"/>
    </source>
</evidence>
<dbReference type="InterPro" id="IPR001206">
    <property type="entry name" value="Diacylglycerol_kinase_cat_dom"/>
</dbReference>
<sequence>MKLGVVVNPYAGKGVDERLVRKVVEKLGEVKLVAQEELGEVYFKEAEVVRIRRTFTGEDTKEIVKLMDGKVDLIVVFGGDGTASDAASAKPKTPLLCIGTGTTNVGKLITPPDFDPERLKVVELDALRVIETDRLAFNDVVAGNTILATINGKVTQIDAERFMKGEKVRAEPKKFRGKIKAGGKIIEGVFGNVFVNLTSKEFLGKGSAGGLAMAAFVGFPAVVSSVNEPLVVAEYTKEKLREVEPIVTQTVSLDYNEKVTIEANTVISADGNPQTYGKATVEVLEKAVRVLKEKRKKF</sequence>
<dbReference type="InterPro" id="IPR017438">
    <property type="entry name" value="ATP-NAD_kinase_N"/>
</dbReference>
<dbReference type="Proteomes" id="UP000002613">
    <property type="component" value="Chromosome"/>
</dbReference>
<dbReference type="InterPro" id="IPR002504">
    <property type="entry name" value="NADK"/>
</dbReference>
<dbReference type="SUPFAM" id="SSF111331">
    <property type="entry name" value="NAD kinase/diacylglycerol kinase-like"/>
    <property type="match status" value="1"/>
</dbReference>
<dbReference type="HOGENOM" id="CLU_929381_0_0_2"/>
<dbReference type="GO" id="GO:0003951">
    <property type="term" value="F:NAD+ kinase activity"/>
    <property type="evidence" value="ECO:0007669"/>
    <property type="project" value="InterPro"/>
</dbReference>
<dbReference type="EMBL" id="CP001899">
    <property type="protein sequence ID" value="ADC66074.1"/>
    <property type="molecule type" value="Genomic_DNA"/>
</dbReference>
<dbReference type="PANTHER" id="PTHR40697:SF2">
    <property type="entry name" value="ATP-NAD KINASE-RELATED"/>
    <property type="match status" value="1"/>
</dbReference>
<proteinExistence type="predicted"/>
<reference evidence="3" key="1">
    <citation type="submission" date="2010-02" db="EMBL/GenBank/DDBJ databases">
        <title>Complete sequence of Ferroglobus placidus DSM 10642.</title>
        <authorList>
            <consortium name="US DOE Joint Genome Institute"/>
            <person name="Lucas S."/>
            <person name="Copeland A."/>
            <person name="Lapidus A."/>
            <person name="Cheng J.-F."/>
            <person name="Bruce D."/>
            <person name="Goodwin L."/>
            <person name="Pitluck S."/>
            <person name="Saunders E."/>
            <person name="Brettin T."/>
            <person name="Detter J.C."/>
            <person name="Han C."/>
            <person name="Tapia R."/>
            <person name="Larimer F."/>
            <person name="Land M."/>
            <person name="Hauser L."/>
            <person name="Kyrpides N."/>
            <person name="Ivanova N."/>
            <person name="Holmes D."/>
            <person name="Lovley D."/>
            <person name="Kyrpides N."/>
            <person name="Anderson I.J."/>
            <person name="Woyke T."/>
        </authorList>
    </citation>
    <scope>NUCLEOTIDE SEQUENCE [LARGE SCALE GENOMIC DNA]</scope>
    <source>
        <strain evidence="3">DSM 10642 / AEDII12DO</strain>
    </source>
</reference>
<evidence type="ECO:0000313" key="2">
    <source>
        <dbReference type="EMBL" id="ADC66074.1"/>
    </source>
</evidence>
<feature type="domain" description="DAGKc" evidence="1">
    <location>
        <begin position="1"/>
        <end position="89"/>
    </location>
</feature>
<dbReference type="PROSITE" id="PS50146">
    <property type="entry name" value="DAGK"/>
    <property type="match status" value="1"/>
</dbReference>
<keyword evidence="3" id="KW-1185">Reference proteome</keyword>
<protein>
    <submittedName>
        <fullName evidence="2">ATP-NAD/AcoX kinase</fullName>
    </submittedName>
</protein>
<dbReference type="Gene3D" id="3.40.50.10330">
    <property type="entry name" value="Probable inorganic polyphosphate/atp-NAD kinase, domain 1"/>
    <property type="match status" value="1"/>
</dbReference>
<dbReference type="KEGG" id="fpl:Ferp_1936"/>
<dbReference type="InterPro" id="IPR039065">
    <property type="entry name" value="AcoX-like"/>
</dbReference>
<dbReference type="GO" id="GO:0006741">
    <property type="term" value="P:NADP+ biosynthetic process"/>
    <property type="evidence" value="ECO:0007669"/>
    <property type="project" value="InterPro"/>
</dbReference>
<organism evidence="2 3">
    <name type="scientific">Ferroglobus placidus (strain DSM 10642 / AEDII12DO)</name>
    <dbReference type="NCBI Taxonomy" id="589924"/>
    <lineage>
        <taxon>Archaea</taxon>
        <taxon>Methanobacteriati</taxon>
        <taxon>Methanobacteriota</taxon>
        <taxon>Archaeoglobi</taxon>
        <taxon>Archaeoglobales</taxon>
        <taxon>Archaeoglobaceae</taxon>
        <taxon>Ferroglobus</taxon>
    </lineage>
</organism>
<dbReference type="OrthoDB" id="45424at2157"/>
<dbReference type="eggNOG" id="arCOG01350">
    <property type="taxonomic scope" value="Archaea"/>
</dbReference>
<dbReference type="RefSeq" id="WP_012966413.1">
    <property type="nucleotide sequence ID" value="NC_013849.1"/>
</dbReference>
<gene>
    <name evidence="2" type="ordered locus">Ferp_1936</name>
</gene>
<dbReference type="GeneID" id="8779467"/>
<dbReference type="PaxDb" id="589924-Ferp_1936"/>